<comment type="caution">
    <text evidence="9">The sequence shown here is derived from an EMBL/GenBank/DDBJ whole genome shotgun (WGS) entry which is preliminary data.</text>
</comment>
<protein>
    <recommendedName>
        <fullName evidence="11">NAD(+) kinase</fullName>
    </recommendedName>
</protein>
<dbReference type="InterPro" id="IPR017437">
    <property type="entry name" value="ATP-NAD_kinase_PpnK-typ_C"/>
</dbReference>
<dbReference type="InterPro" id="IPR016064">
    <property type="entry name" value="NAD/diacylglycerol_kinase_sf"/>
</dbReference>
<dbReference type="SUPFAM" id="SSF111331">
    <property type="entry name" value="NAD kinase/diacylglycerol kinase-like"/>
    <property type="match status" value="1"/>
</dbReference>
<feature type="region of interest" description="Disordered" evidence="8">
    <location>
        <begin position="510"/>
        <end position="548"/>
    </location>
</feature>
<feature type="region of interest" description="Disordered" evidence="8">
    <location>
        <begin position="407"/>
        <end position="490"/>
    </location>
</feature>
<evidence type="ECO:0000313" key="9">
    <source>
        <dbReference type="EMBL" id="KAH3687682.1"/>
    </source>
</evidence>
<keyword evidence="3" id="KW-0547">Nucleotide-binding</keyword>
<dbReference type="GO" id="GO:0003951">
    <property type="term" value="F:NAD+ kinase activity"/>
    <property type="evidence" value="ECO:0007669"/>
    <property type="project" value="InterPro"/>
</dbReference>
<keyword evidence="7" id="KW-0520">NAD</keyword>
<organism evidence="9 10">
    <name type="scientific">Wickerhamomyces pijperi</name>
    <name type="common">Yeast</name>
    <name type="synonym">Pichia pijperi</name>
    <dbReference type="NCBI Taxonomy" id="599730"/>
    <lineage>
        <taxon>Eukaryota</taxon>
        <taxon>Fungi</taxon>
        <taxon>Dikarya</taxon>
        <taxon>Ascomycota</taxon>
        <taxon>Saccharomycotina</taxon>
        <taxon>Saccharomycetes</taxon>
        <taxon>Phaffomycetales</taxon>
        <taxon>Wickerhamomycetaceae</taxon>
        <taxon>Wickerhamomyces</taxon>
    </lineage>
</organism>
<keyword evidence="5" id="KW-0067">ATP-binding</keyword>
<sequence>MNSSNLRRPLESLAGESEDNEHDDGISELKRITDSSENLKKSKSHVKLNEGFHSVRQISKTLTNITVSIETRNFVIVTKARDNSLVYLTREMTQWLLTTYPDLNVYVDRKLQRSEKFNSKGIIDQCPSAWNRLNYWNKESVTKIKDLDLIITLGGDGTVLYVSSLFQESSAPVISFNLGSLGFLTGFYFEQFRDYLQIILKNGTKATVRMRLACEVYRANKEKIATFHVLNELTVDRGPSPYVSMLELYGNGHLLTVAQADGIIISTPTGSTAYSLSAGGSLIHPGVSAISVTPICAHTLSFRPILLPDSMELKLKVPKNSRSTAWAAFDGRSRIELQKGDYIKINASEHSFTTIISSGTEYFDSVSRTLNWNKREQQKSFAHLLSKDNKKNYERITALRNFKKTIDQDGNSLSSQNNSEDEDSTLDDEEGYASPPDIYDDDEIEEPTIHPSNPQTKPAKSLNSSSPALSPPISGFPSTNTNTPHPLSIDITDSITNERYQGHADFTLASSSSTATTSAPTPTTSTPFHQLSSTSNSSAFHQNNNPVKETLNNTTKVLEKLNLTADDTDHTESDSA</sequence>
<proteinExistence type="inferred from homology"/>
<dbReference type="Gene3D" id="2.60.200.30">
    <property type="entry name" value="Probable inorganic polyphosphate/atp-NAD kinase, domain 2"/>
    <property type="match status" value="1"/>
</dbReference>
<dbReference type="Pfam" id="PF20143">
    <property type="entry name" value="NAD_kinase_C"/>
    <property type="match status" value="1"/>
</dbReference>
<evidence type="ECO:0000256" key="2">
    <source>
        <dbReference type="ARBA" id="ARBA00022679"/>
    </source>
</evidence>
<evidence type="ECO:0000256" key="7">
    <source>
        <dbReference type="ARBA" id="ARBA00023027"/>
    </source>
</evidence>
<dbReference type="PANTHER" id="PTHR20275:SF0">
    <property type="entry name" value="NAD KINASE"/>
    <property type="match status" value="1"/>
</dbReference>
<evidence type="ECO:0000256" key="1">
    <source>
        <dbReference type="ARBA" id="ARBA00010995"/>
    </source>
</evidence>
<dbReference type="GO" id="GO:0005524">
    <property type="term" value="F:ATP binding"/>
    <property type="evidence" value="ECO:0007669"/>
    <property type="project" value="UniProtKB-KW"/>
</dbReference>
<dbReference type="InterPro" id="IPR002504">
    <property type="entry name" value="NADK"/>
</dbReference>
<evidence type="ECO:0000256" key="3">
    <source>
        <dbReference type="ARBA" id="ARBA00022741"/>
    </source>
</evidence>
<accession>A0A9P8QBT4</accession>
<keyword evidence="4" id="KW-0418">Kinase</keyword>
<dbReference type="GO" id="GO:0006741">
    <property type="term" value="P:NADP+ biosynthetic process"/>
    <property type="evidence" value="ECO:0007669"/>
    <property type="project" value="InterPro"/>
</dbReference>
<dbReference type="Gene3D" id="3.40.50.10330">
    <property type="entry name" value="Probable inorganic polyphosphate/atp-NAD kinase, domain 1"/>
    <property type="match status" value="1"/>
</dbReference>
<comment type="similarity">
    <text evidence="1">Belongs to the NAD kinase family.</text>
</comment>
<dbReference type="GO" id="GO:0019674">
    <property type="term" value="P:NAD+ metabolic process"/>
    <property type="evidence" value="ECO:0007669"/>
    <property type="project" value="InterPro"/>
</dbReference>
<evidence type="ECO:0000256" key="8">
    <source>
        <dbReference type="SAM" id="MobiDB-lite"/>
    </source>
</evidence>
<feature type="compositionally biased region" description="Polar residues" evidence="8">
    <location>
        <begin position="408"/>
        <end position="418"/>
    </location>
</feature>
<name>A0A9P8QBT4_WICPI</name>
<dbReference type="PANTHER" id="PTHR20275">
    <property type="entry name" value="NAD KINASE"/>
    <property type="match status" value="1"/>
</dbReference>
<dbReference type="AlphaFoldDB" id="A0A9P8QBT4"/>
<dbReference type="FunFam" id="2.60.200.30:FF:000009">
    <property type="entry name" value="Poly(P)/ATP NAD kinase"/>
    <property type="match status" value="1"/>
</dbReference>
<gene>
    <name evidence="9" type="ORF">WICPIJ_001335</name>
</gene>
<dbReference type="EMBL" id="JAEUBG010000672">
    <property type="protein sequence ID" value="KAH3687682.1"/>
    <property type="molecule type" value="Genomic_DNA"/>
</dbReference>
<evidence type="ECO:0000313" key="10">
    <source>
        <dbReference type="Proteomes" id="UP000774326"/>
    </source>
</evidence>
<keyword evidence="10" id="KW-1185">Reference proteome</keyword>
<reference evidence="9" key="2">
    <citation type="submission" date="2021-01" db="EMBL/GenBank/DDBJ databases">
        <authorList>
            <person name="Schikora-Tamarit M.A."/>
        </authorList>
    </citation>
    <scope>NUCLEOTIDE SEQUENCE</scope>
    <source>
        <strain evidence="9">CBS2887</strain>
    </source>
</reference>
<feature type="compositionally biased region" description="Polar residues" evidence="8">
    <location>
        <begin position="528"/>
        <end position="548"/>
    </location>
</feature>
<feature type="compositionally biased region" description="Polar residues" evidence="8">
    <location>
        <begin position="476"/>
        <end position="490"/>
    </location>
</feature>
<evidence type="ECO:0000256" key="4">
    <source>
        <dbReference type="ARBA" id="ARBA00022777"/>
    </source>
</evidence>
<reference evidence="9" key="1">
    <citation type="journal article" date="2021" name="Open Biol.">
        <title>Shared evolutionary footprints suggest mitochondrial oxidative damage underlies multiple complex I losses in fungi.</title>
        <authorList>
            <person name="Schikora-Tamarit M.A."/>
            <person name="Marcet-Houben M."/>
            <person name="Nosek J."/>
            <person name="Gabaldon T."/>
        </authorList>
    </citation>
    <scope>NUCLEOTIDE SEQUENCE</scope>
    <source>
        <strain evidence="9">CBS2887</strain>
    </source>
</reference>
<feature type="compositionally biased region" description="Low complexity" evidence="8">
    <location>
        <begin position="510"/>
        <end position="527"/>
    </location>
</feature>
<dbReference type="HAMAP" id="MF_00361">
    <property type="entry name" value="NAD_kinase"/>
    <property type="match status" value="1"/>
</dbReference>
<dbReference type="Pfam" id="PF01513">
    <property type="entry name" value="NAD_kinase"/>
    <property type="match status" value="1"/>
</dbReference>
<dbReference type="InterPro" id="IPR017438">
    <property type="entry name" value="ATP-NAD_kinase_N"/>
</dbReference>
<evidence type="ECO:0000256" key="6">
    <source>
        <dbReference type="ARBA" id="ARBA00022857"/>
    </source>
</evidence>
<feature type="compositionally biased region" description="Low complexity" evidence="8">
    <location>
        <begin position="457"/>
        <end position="473"/>
    </location>
</feature>
<feature type="compositionally biased region" description="Acidic residues" evidence="8">
    <location>
        <begin position="419"/>
        <end position="431"/>
    </location>
</feature>
<keyword evidence="2" id="KW-0808">Transferase</keyword>
<dbReference type="Proteomes" id="UP000774326">
    <property type="component" value="Unassembled WGS sequence"/>
</dbReference>
<dbReference type="OrthoDB" id="24581at2759"/>
<keyword evidence="6" id="KW-0521">NADP</keyword>
<evidence type="ECO:0000256" key="5">
    <source>
        <dbReference type="ARBA" id="ARBA00022840"/>
    </source>
</evidence>
<evidence type="ECO:0008006" key="11">
    <source>
        <dbReference type="Google" id="ProtNLM"/>
    </source>
</evidence>
<feature type="region of interest" description="Disordered" evidence="8">
    <location>
        <begin position="1"/>
        <end position="26"/>
    </location>
</feature>